<dbReference type="InterPro" id="IPR011050">
    <property type="entry name" value="Pectin_lyase_fold/virulence"/>
</dbReference>
<dbReference type="SUPFAM" id="SSF51126">
    <property type="entry name" value="Pectin lyase-like"/>
    <property type="match status" value="1"/>
</dbReference>
<evidence type="ECO:0000256" key="4">
    <source>
        <dbReference type="ARBA" id="ARBA00022844"/>
    </source>
</evidence>
<organism evidence="8 9">
    <name type="scientific">Escherichia phage Mt1B1_P10</name>
    <dbReference type="NCBI Taxonomy" id="2743960"/>
    <lineage>
        <taxon>Viruses</taxon>
        <taxon>Duplodnaviria</taxon>
        <taxon>Heunggongvirae</taxon>
        <taxon>Uroviricota</taxon>
        <taxon>Caudoviricetes</taxon>
        <taxon>Autographivirales</taxon>
        <taxon>Autosignataviridae</taxon>
        <taxon>Molineuxvirinae</taxon>
        <taxon>Vectrevirus</taxon>
        <taxon>Vectrevirus Mt1B1P10</taxon>
    </lineage>
</organism>
<proteinExistence type="predicted"/>
<evidence type="ECO:0000256" key="5">
    <source>
        <dbReference type="ARBA" id="ARBA00023296"/>
    </source>
</evidence>
<keyword evidence="3" id="KW-1227">Viral tail protein</keyword>
<sequence length="479" mass="51537">MAKITKPVTTGIIHEGGLLSDYLKQAWDNTLHADNYFVSVKDFGAKGDGSADDTAAFKAALASGKNVYIPVGIYIISETLYFKNQVIKGGGIAPVPSLGTILATSHNEPAWKYDESAGYSMGGYLGGFFIDYGENKPDNYAGRKGIDLGDADQQAWPSQFIMENIIVRGAYFGLHDETGAFQYSMRNVVAINCWEGFRKFTGTTVLMDTCYALNCYQAYRLANVYNMTMNNCAMDGCNDIQGLQAFDITNCKGLVINGMYSENCEIHHSGNASIFIHGDSTVTINGYALHSHNVVVDPASGSEEAYFLRAHDSSRVNVDGIFFGENLKSTSIFTYPIMASGESRIKLGTTALKAWVGAKGGASMAAVGDSLIEYDNTVFNPSLTVGWCSNNGVVAKGTLVVNTTLEPNADLNAGTIQLVGDYKPNKGDVLTYGSTFDVQSCAIILKPQGDNSCNVYIKNLSAGSSVTLNGILHVQAIRR</sequence>
<dbReference type="GO" id="GO:0098996">
    <property type="term" value="P:symbiont entry into host cell via disruption of host cell glycocalyx"/>
    <property type="evidence" value="ECO:0007669"/>
    <property type="project" value="UniProtKB-KW"/>
</dbReference>
<keyword evidence="2" id="KW-1235">Degradation of host cell envelope components during virus entry</keyword>
<name>A0A7H0XC56_9CAUD</name>
<dbReference type="Proteomes" id="UP000516408">
    <property type="component" value="Segment"/>
</dbReference>
<evidence type="ECO:0000256" key="6">
    <source>
        <dbReference type="ARBA" id="ARBA00035731"/>
    </source>
</evidence>
<dbReference type="GO" id="GO:0098994">
    <property type="term" value="P:symbiont entry into host cell via disruption of host cell envelope"/>
    <property type="evidence" value="ECO:0007669"/>
    <property type="project" value="UniProtKB-KW"/>
</dbReference>
<evidence type="ECO:0000256" key="1">
    <source>
        <dbReference type="ARBA" id="ARBA00004328"/>
    </source>
</evidence>
<dbReference type="Gene3D" id="2.160.20.10">
    <property type="entry name" value="Single-stranded right-handed beta-helix, Pectin lyase-like"/>
    <property type="match status" value="1"/>
</dbReference>
<keyword evidence="9" id="KW-1185">Reference proteome</keyword>
<keyword evidence="5" id="KW-1160">Virus entry into host cell</keyword>
<dbReference type="GO" id="GO:0098015">
    <property type="term" value="C:virus tail"/>
    <property type="evidence" value="ECO:0007669"/>
    <property type="project" value="UniProtKB-KW"/>
</dbReference>
<evidence type="ECO:0000256" key="3">
    <source>
        <dbReference type="ARBA" id="ARBA00022732"/>
    </source>
</evidence>
<dbReference type="InterPro" id="IPR012334">
    <property type="entry name" value="Pectin_lyas_fold"/>
</dbReference>
<dbReference type="EMBL" id="MT496971">
    <property type="protein sequence ID" value="QNR52596.1"/>
    <property type="molecule type" value="Genomic_DNA"/>
</dbReference>
<evidence type="ECO:0000313" key="9">
    <source>
        <dbReference type="Proteomes" id="UP000516408"/>
    </source>
</evidence>
<protein>
    <recommendedName>
        <fullName evidence="7">Rhamnogalacturonase A/B/Epimerase-like pectate lyase domain-containing protein</fullName>
    </recommendedName>
</protein>
<keyword evidence="6" id="KW-1238">Degradation of host capsule during virus entry</keyword>
<accession>A0A7H0XC56</accession>
<reference evidence="8 9" key="1">
    <citation type="submission" date="2020-05" db="EMBL/GenBank/DDBJ databases">
        <authorList>
            <person name="Debarbieux L."/>
        </authorList>
    </citation>
    <scope>NUCLEOTIDE SEQUENCE [LARGE SCALE GENOMIC DNA]</scope>
</reference>
<dbReference type="Pfam" id="PF12708">
    <property type="entry name" value="Pect-lyase_RHGA_epim"/>
    <property type="match status" value="1"/>
</dbReference>
<evidence type="ECO:0000259" key="7">
    <source>
        <dbReference type="Pfam" id="PF12708"/>
    </source>
</evidence>
<comment type="subcellular location">
    <subcellularLocation>
        <location evidence="1">Virion</location>
    </subcellularLocation>
</comment>
<evidence type="ECO:0000256" key="2">
    <source>
        <dbReference type="ARBA" id="ARBA00022717"/>
    </source>
</evidence>
<evidence type="ECO:0000313" key="8">
    <source>
        <dbReference type="EMBL" id="QNR52596.1"/>
    </source>
</evidence>
<dbReference type="InterPro" id="IPR024535">
    <property type="entry name" value="RHGA/B-epi-like_pectate_lyase"/>
</dbReference>
<feature type="domain" description="Rhamnogalacturonase A/B/Epimerase-like pectate lyase" evidence="7">
    <location>
        <begin position="37"/>
        <end position="91"/>
    </location>
</feature>
<keyword evidence="4" id="KW-0946">Virion</keyword>